<proteinExistence type="predicted"/>
<comment type="caution">
    <text evidence="1">The sequence shown here is derived from an EMBL/GenBank/DDBJ whole genome shotgun (WGS) entry which is preliminary data.</text>
</comment>
<gene>
    <name evidence="1" type="ORF">NE619_17890</name>
</gene>
<organism evidence="1 2">
    <name type="scientific">Anaerovorax odorimutans</name>
    <dbReference type="NCBI Taxonomy" id="109327"/>
    <lineage>
        <taxon>Bacteria</taxon>
        <taxon>Bacillati</taxon>
        <taxon>Bacillota</taxon>
        <taxon>Clostridia</taxon>
        <taxon>Peptostreptococcales</taxon>
        <taxon>Anaerovoracaceae</taxon>
        <taxon>Anaerovorax</taxon>
    </lineage>
</organism>
<sequence>MANARRGKISKKMREKLDLLCGHNDCKYAATLSGGMCDYLGMVGELRGCPPTKDCDKYESVKGRGK</sequence>
<keyword evidence="2" id="KW-1185">Reference proteome</keyword>
<name>A0ABT1RU12_9FIRM</name>
<dbReference type="Proteomes" id="UP001524502">
    <property type="component" value="Unassembled WGS sequence"/>
</dbReference>
<reference evidence="1 2" key="1">
    <citation type="submission" date="2022-06" db="EMBL/GenBank/DDBJ databases">
        <title>Isolation of gut microbiota from human fecal samples.</title>
        <authorList>
            <person name="Pamer E.G."/>
            <person name="Barat B."/>
            <person name="Waligurski E."/>
            <person name="Medina S."/>
            <person name="Paddock L."/>
            <person name="Mostad J."/>
        </authorList>
    </citation>
    <scope>NUCLEOTIDE SEQUENCE [LARGE SCALE GENOMIC DNA]</scope>
    <source>
        <strain evidence="1 2">SL.3.17</strain>
    </source>
</reference>
<accession>A0ABT1RU12</accession>
<evidence type="ECO:0008006" key="3">
    <source>
        <dbReference type="Google" id="ProtNLM"/>
    </source>
</evidence>
<evidence type="ECO:0000313" key="1">
    <source>
        <dbReference type="EMBL" id="MCQ4638604.1"/>
    </source>
</evidence>
<dbReference type="EMBL" id="JANFXK010000049">
    <property type="protein sequence ID" value="MCQ4638604.1"/>
    <property type="molecule type" value="Genomic_DNA"/>
</dbReference>
<evidence type="ECO:0000313" key="2">
    <source>
        <dbReference type="Proteomes" id="UP001524502"/>
    </source>
</evidence>
<protein>
    <recommendedName>
        <fullName evidence="3">Bacteriocin</fullName>
    </recommendedName>
</protein>
<dbReference type="RefSeq" id="WP_256133810.1">
    <property type="nucleotide sequence ID" value="NZ_JANFXK010000049.1"/>
</dbReference>